<comment type="caution">
    <text evidence="1">The sequence shown here is derived from an EMBL/GenBank/DDBJ whole genome shotgun (WGS) entry which is preliminary data.</text>
</comment>
<evidence type="ECO:0000313" key="1">
    <source>
        <dbReference type="EMBL" id="TGY92634.1"/>
    </source>
</evidence>
<name>A0AC61RSP3_9FIRM</name>
<gene>
    <name evidence="1" type="ORF">E5329_19050</name>
</gene>
<keyword evidence="2" id="KW-1185">Reference proteome</keyword>
<protein>
    <submittedName>
        <fullName evidence="1">ABC transporter permease</fullName>
    </submittedName>
</protein>
<organism evidence="1 2">
    <name type="scientific">Petralouisia muris</name>
    <dbReference type="NCBI Taxonomy" id="3032872"/>
    <lineage>
        <taxon>Bacteria</taxon>
        <taxon>Bacillati</taxon>
        <taxon>Bacillota</taxon>
        <taxon>Clostridia</taxon>
        <taxon>Lachnospirales</taxon>
        <taxon>Lachnospiraceae</taxon>
        <taxon>Petralouisia</taxon>
    </lineage>
</organism>
<dbReference type="EMBL" id="SRYA01000046">
    <property type="protein sequence ID" value="TGY92634.1"/>
    <property type="molecule type" value="Genomic_DNA"/>
</dbReference>
<dbReference type="Proteomes" id="UP000304953">
    <property type="component" value="Unassembled WGS sequence"/>
</dbReference>
<reference evidence="1" key="1">
    <citation type="submission" date="2019-04" db="EMBL/GenBank/DDBJ databases">
        <title>Microbes associate with the intestines of laboratory mice.</title>
        <authorList>
            <person name="Navarre W."/>
            <person name="Wong E."/>
            <person name="Huang K."/>
            <person name="Tropini C."/>
            <person name="Ng K."/>
            <person name="Yu B."/>
        </authorList>
    </citation>
    <scope>NUCLEOTIDE SEQUENCE</scope>
    <source>
        <strain evidence="1">NM01_1-7b</strain>
    </source>
</reference>
<evidence type="ECO:0000313" key="2">
    <source>
        <dbReference type="Proteomes" id="UP000304953"/>
    </source>
</evidence>
<sequence length="383" mass="42718">MQLFKVFFKIINKNKGQLIMYTVVYFSLALLMSNVMKEQAEEEFSGVSLDIALENKDQGMLGNALEEYLGERHNIKKMPEGKAALQDAIYYEEIDYVLAIPEGCSEKFAANERENLLEGTVVPGSSSSYLAEQELECFLKTADMYLCAGFGLEDAVRFTIEDMEEKGTVEFLNKGDGQSLSKGFYFFQFIPYVFLTMMILGVGVVLKTFQNKELSARNKCSAVPYLQQSFQIFLGSLVYMLAVYLVFMVMAGCNTGDYMFTPQGILSAVNALLFAVCALCVSWFAAQFAPNTAVLNAISNVFGLGFSFLGGVFVSLDLMGESAQKIAKFVPSYWYVIANQDIQKVAEFSDAGTVYKSYLMVLMFALAFFAAGLLAYRMKERSR</sequence>
<accession>A0AC61RSP3</accession>
<proteinExistence type="predicted"/>